<protein>
    <submittedName>
        <fullName evidence="1">Uncharacterized protein</fullName>
    </submittedName>
</protein>
<sequence length="74" mass="8437">MKYTYSRDFVSHREVPASGVKSVGPLCEKVKESLRLLLAKRIDPTRMSRVERQDSGIAEAEIDWHNALRGPLIK</sequence>
<dbReference type="AlphaFoldDB" id="A0A497YSY3"/>
<name>A0A497YSY3_9RHOB</name>
<dbReference type="Proteomes" id="UP000271700">
    <property type="component" value="Unassembled WGS sequence"/>
</dbReference>
<organism evidence="1 2">
    <name type="scientific">Ruegeria conchae</name>
    <dbReference type="NCBI Taxonomy" id="981384"/>
    <lineage>
        <taxon>Bacteria</taxon>
        <taxon>Pseudomonadati</taxon>
        <taxon>Pseudomonadota</taxon>
        <taxon>Alphaproteobacteria</taxon>
        <taxon>Rhodobacterales</taxon>
        <taxon>Roseobacteraceae</taxon>
        <taxon>Ruegeria</taxon>
    </lineage>
</organism>
<reference evidence="1 2" key="1">
    <citation type="submission" date="2018-10" db="EMBL/GenBank/DDBJ databases">
        <title>Genomic Encyclopedia of Archaeal and Bacterial Type Strains, Phase II (KMG-II): from individual species to whole genera.</title>
        <authorList>
            <person name="Goeker M."/>
        </authorList>
    </citation>
    <scope>NUCLEOTIDE SEQUENCE [LARGE SCALE GENOMIC DNA]</scope>
    <source>
        <strain evidence="1 2">DSM 29317</strain>
    </source>
</reference>
<comment type="caution">
    <text evidence="1">The sequence shown here is derived from an EMBL/GenBank/DDBJ whole genome shotgun (WGS) entry which is preliminary data.</text>
</comment>
<gene>
    <name evidence="1" type="ORF">CLV75_4170</name>
</gene>
<accession>A0A497YSY3</accession>
<keyword evidence="2" id="KW-1185">Reference proteome</keyword>
<dbReference type="RefSeq" id="WP_010443383.1">
    <property type="nucleotide sequence ID" value="NZ_AEYW01000024.1"/>
</dbReference>
<evidence type="ECO:0000313" key="2">
    <source>
        <dbReference type="Proteomes" id="UP000271700"/>
    </source>
</evidence>
<evidence type="ECO:0000313" key="1">
    <source>
        <dbReference type="EMBL" id="RLJ98471.1"/>
    </source>
</evidence>
<proteinExistence type="predicted"/>
<dbReference type="EMBL" id="RCCT01000009">
    <property type="protein sequence ID" value="RLJ98471.1"/>
    <property type="molecule type" value="Genomic_DNA"/>
</dbReference>